<dbReference type="SUPFAM" id="SSF50475">
    <property type="entry name" value="FMN-binding split barrel"/>
    <property type="match status" value="1"/>
</dbReference>
<evidence type="ECO:0000259" key="2">
    <source>
        <dbReference type="SMART" id="SM00903"/>
    </source>
</evidence>
<protein>
    <submittedName>
        <fullName evidence="3">Flavin reductase</fullName>
    </submittedName>
</protein>
<reference evidence="3 4" key="1">
    <citation type="journal article" date="2016" name="Nat. Commun.">
        <title>Thousands of microbial genomes shed light on interconnected biogeochemical processes in an aquifer system.</title>
        <authorList>
            <person name="Anantharaman K."/>
            <person name="Brown C.T."/>
            <person name="Hug L.A."/>
            <person name="Sharon I."/>
            <person name="Castelle C.J."/>
            <person name="Probst A.J."/>
            <person name="Thomas B.C."/>
            <person name="Singh A."/>
            <person name="Wilkins M.J."/>
            <person name="Karaoz U."/>
            <person name="Brodie E.L."/>
            <person name="Williams K.H."/>
            <person name="Hubbard S.S."/>
            <person name="Banfield J.F."/>
        </authorList>
    </citation>
    <scope>NUCLEOTIDE SEQUENCE [LARGE SCALE GENOMIC DNA]</scope>
</reference>
<accession>A0A1F2UPN0</accession>
<evidence type="ECO:0000256" key="1">
    <source>
        <dbReference type="ARBA" id="ARBA00023002"/>
    </source>
</evidence>
<keyword evidence="1" id="KW-0560">Oxidoreductase</keyword>
<proteinExistence type="predicted"/>
<feature type="domain" description="Flavin reductase like" evidence="2">
    <location>
        <begin position="6"/>
        <end position="156"/>
    </location>
</feature>
<dbReference type="SMART" id="SM00903">
    <property type="entry name" value="Flavin_Reduct"/>
    <property type="match status" value="1"/>
</dbReference>
<dbReference type="Gene3D" id="2.30.110.10">
    <property type="entry name" value="Electron Transport, Fmn-binding Protein, Chain A"/>
    <property type="match status" value="1"/>
</dbReference>
<sequence>MNTKALQKISYGMYVIGSKSGERLNGQIANTVVQTTSEPPMIAVCINKQNLTHEFIKESGVFSASVLSEETPMLFIGHFGFKSGRDFDKFEGMNYRAGQTGAPIVLDNATAFIEAEVVGSMDAGSHTMFFGKVIDCDLLAEGTPMTYAFYHEVKRGKSPKAAPTYIKE</sequence>
<name>A0A1F2UPN0_9ACTN</name>
<dbReference type="GO" id="GO:0042602">
    <property type="term" value="F:riboflavin reductase (NADPH) activity"/>
    <property type="evidence" value="ECO:0007669"/>
    <property type="project" value="TreeGrafter"/>
</dbReference>
<organism evidence="3 4">
    <name type="scientific">Candidatus Aquicultor primus</name>
    <dbReference type="NCBI Taxonomy" id="1797195"/>
    <lineage>
        <taxon>Bacteria</taxon>
        <taxon>Bacillati</taxon>
        <taxon>Actinomycetota</taxon>
        <taxon>Candidatus Aquicultoria</taxon>
        <taxon>Candidatus Aquicultorales</taxon>
        <taxon>Candidatus Aquicultoraceae</taxon>
        <taxon>Candidatus Aquicultor</taxon>
    </lineage>
</organism>
<dbReference type="Pfam" id="PF01613">
    <property type="entry name" value="Flavin_Reduct"/>
    <property type="match status" value="1"/>
</dbReference>
<comment type="caution">
    <text evidence="3">The sequence shown here is derived from an EMBL/GenBank/DDBJ whole genome shotgun (WGS) entry which is preliminary data.</text>
</comment>
<dbReference type="GO" id="GO:0010181">
    <property type="term" value="F:FMN binding"/>
    <property type="evidence" value="ECO:0007669"/>
    <property type="project" value="InterPro"/>
</dbReference>
<dbReference type="EMBL" id="MELI01000093">
    <property type="protein sequence ID" value="OFW32543.1"/>
    <property type="molecule type" value="Genomic_DNA"/>
</dbReference>
<gene>
    <name evidence="3" type="ORF">A2074_00210</name>
</gene>
<dbReference type="PANTHER" id="PTHR30466:SF1">
    <property type="entry name" value="FMN REDUCTASE (NADH) RUTF"/>
    <property type="match status" value="1"/>
</dbReference>
<dbReference type="InterPro" id="IPR012349">
    <property type="entry name" value="Split_barrel_FMN-bd"/>
</dbReference>
<dbReference type="InterPro" id="IPR050268">
    <property type="entry name" value="NADH-dep_flavin_reductase"/>
</dbReference>
<dbReference type="PANTHER" id="PTHR30466">
    <property type="entry name" value="FLAVIN REDUCTASE"/>
    <property type="match status" value="1"/>
</dbReference>
<dbReference type="AlphaFoldDB" id="A0A1F2UPN0"/>
<dbReference type="Proteomes" id="UP000178086">
    <property type="component" value="Unassembled WGS sequence"/>
</dbReference>
<evidence type="ECO:0000313" key="4">
    <source>
        <dbReference type="Proteomes" id="UP000178086"/>
    </source>
</evidence>
<dbReference type="InterPro" id="IPR002563">
    <property type="entry name" value="Flavin_Rdtase-like_dom"/>
</dbReference>
<evidence type="ECO:0000313" key="3">
    <source>
        <dbReference type="EMBL" id="OFW32543.1"/>
    </source>
</evidence>